<accession>A0A9Q0ME77</accession>
<proteinExistence type="predicted"/>
<protein>
    <submittedName>
        <fullName evidence="2">Uncharacterized protein</fullName>
    </submittedName>
</protein>
<keyword evidence="1" id="KW-0732">Signal</keyword>
<keyword evidence="3" id="KW-1185">Reference proteome</keyword>
<dbReference type="Proteomes" id="UP001142055">
    <property type="component" value="Chromosome 1"/>
</dbReference>
<organism evidence="2 3">
    <name type="scientific">Blomia tropicalis</name>
    <name type="common">Mite</name>
    <dbReference type="NCBI Taxonomy" id="40697"/>
    <lineage>
        <taxon>Eukaryota</taxon>
        <taxon>Metazoa</taxon>
        <taxon>Ecdysozoa</taxon>
        <taxon>Arthropoda</taxon>
        <taxon>Chelicerata</taxon>
        <taxon>Arachnida</taxon>
        <taxon>Acari</taxon>
        <taxon>Acariformes</taxon>
        <taxon>Sarcoptiformes</taxon>
        <taxon>Astigmata</taxon>
        <taxon>Glycyphagoidea</taxon>
        <taxon>Echimyopodidae</taxon>
        <taxon>Blomia</taxon>
    </lineage>
</organism>
<evidence type="ECO:0000256" key="1">
    <source>
        <dbReference type="SAM" id="SignalP"/>
    </source>
</evidence>
<comment type="caution">
    <text evidence="2">The sequence shown here is derived from an EMBL/GenBank/DDBJ whole genome shotgun (WGS) entry which is preliminary data.</text>
</comment>
<reference evidence="2" key="1">
    <citation type="submission" date="2022-12" db="EMBL/GenBank/DDBJ databases">
        <title>Genome assemblies of Blomia tropicalis.</title>
        <authorList>
            <person name="Cui Y."/>
        </authorList>
    </citation>
    <scope>NUCLEOTIDE SEQUENCE</scope>
    <source>
        <tissue evidence="2">Adult mites</tissue>
    </source>
</reference>
<name>A0A9Q0ME77_BLOTA</name>
<sequence>MSFLKLTRIIVLLLIAATISVIAEESLDSNSTIVLFTIPESRIEGLPIPTIMERQALENRVIVSNSVLDRVNRTLAENLESYQSKLEWNFLHLLQRNYDRYDTWIYLSSLLLQVYTRRAIEIKTIVQPQDPVIVSQIQHLLSLCESDGIEAKFSSIEQHVALQADQIIADTSLVNNIIKSTPIIPSFGYVSLIYHSNQIFTTAKAVIDKYREMVKNKPKELIPQRMLFYYQRLNSRYSWLRFFYEQQLPIRKAIQLDLRSELNVVEMYSQSITRLIKLLETEIESNSLILSDNNSNNND</sequence>
<feature type="signal peptide" evidence="1">
    <location>
        <begin position="1"/>
        <end position="23"/>
    </location>
</feature>
<dbReference type="AlphaFoldDB" id="A0A9Q0ME77"/>
<gene>
    <name evidence="2" type="ORF">RDWZM_002856</name>
</gene>
<feature type="chain" id="PRO_5040427863" evidence="1">
    <location>
        <begin position="24"/>
        <end position="299"/>
    </location>
</feature>
<evidence type="ECO:0000313" key="3">
    <source>
        <dbReference type="Proteomes" id="UP001142055"/>
    </source>
</evidence>
<dbReference type="EMBL" id="JAPWDV010000001">
    <property type="protein sequence ID" value="KAJ6224311.1"/>
    <property type="molecule type" value="Genomic_DNA"/>
</dbReference>
<evidence type="ECO:0000313" key="2">
    <source>
        <dbReference type="EMBL" id="KAJ6224311.1"/>
    </source>
</evidence>